<evidence type="ECO:0000313" key="1">
    <source>
        <dbReference type="EMBL" id="KYN35371.1"/>
    </source>
</evidence>
<organism evidence="1 2">
    <name type="scientific">Trachymyrmex septentrionalis</name>
    <dbReference type="NCBI Taxonomy" id="34720"/>
    <lineage>
        <taxon>Eukaryota</taxon>
        <taxon>Metazoa</taxon>
        <taxon>Ecdysozoa</taxon>
        <taxon>Arthropoda</taxon>
        <taxon>Hexapoda</taxon>
        <taxon>Insecta</taxon>
        <taxon>Pterygota</taxon>
        <taxon>Neoptera</taxon>
        <taxon>Endopterygota</taxon>
        <taxon>Hymenoptera</taxon>
        <taxon>Apocrita</taxon>
        <taxon>Aculeata</taxon>
        <taxon>Formicoidea</taxon>
        <taxon>Formicidae</taxon>
        <taxon>Myrmicinae</taxon>
        <taxon>Trachymyrmex</taxon>
    </lineage>
</organism>
<dbReference type="AlphaFoldDB" id="A0A151JTS6"/>
<gene>
    <name evidence="1" type="ORF">ALC56_10296</name>
</gene>
<sequence>MVPGMNAEPGRIVLRPLDDPMDHYKYPLFSKNVSLKMIEAIRCIWDIVKRLPESSDFEGDQNAV</sequence>
<dbReference type="Proteomes" id="UP000078541">
    <property type="component" value="Unassembled WGS sequence"/>
</dbReference>
<proteinExistence type="predicted"/>
<reference evidence="1 2" key="1">
    <citation type="submission" date="2016-03" db="EMBL/GenBank/DDBJ databases">
        <title>Trachymyrmex septentrionalis WGS genome.</title>
        <authorList>
            <person name="Nygaard S."/>
            <person name="Hu H."/>
            <person name="Boomsma J."/>
            <person name="Zhang G."/>
        </authorList>
    </citation>
    <scope>NUCLEOTIDE SEQUENCE [LARGE SCALE GENOMIC DNA]</scope>
    <source>
        <strain evidence="1">Tsep2-gDNA-1</strain>
        <tissue evidence="1">Whole body</tissue>
    </source>
</reference>
<name>A0A151JTS6_9HYME</name>
<keyword evidence="2" id="KW-1185">Reference proteome</keyword>
<accession>A0A151JTS6</accession>
<evidence type="ECO:0000313" key="2">
    <source>
        <dbReference type="Proteomes" id="UP000078541"/>
    </source>
</evidence>
<dbReference type="EMBL" id="KQ981816">
    <property type="protein sequence ID" value="KYN35371.1"/>
    <property type="molecule type" value="Genomic_DNA"/>
</dbReference>
<protein>
    <submittedName>
        <fullName evidence="1">Uncharacterized protein</fullName>
    </submittedName>
</protein>